<protein>
    <submittedName>
        <fullName evidence="1">Uncharacterized protein</fullName>
    </submittedName>
</protein>
<evidence type="ECO:0000313" key="1">
    <source>
        <dbReference type="EMBL" id="MFC5649434.1"/>
    </source>
</evidence>
<sequence length="49" mass="6013">MEKEAQHTEKKVWICPILEILEVKHTYTTEEWEFIESAEGFWKRQLMES</sequence>
<accession>A0ABW0VXD2</accession>
<name>A0ABW0VXD2_9BACL</name>
<keyword evidence="2" id="KW-1185">Reference proteome</keyword>
<comment type="caution">
    <text evidence="1">The sequence shown here is derived from an EMBL/GenBank/DDBJ whole genome shotgun (WGS) entry which is preliminary data.</text>
</comment>
<dbReference type="RefSeq" id="WP_379187954.1">
    <property type="nucleotide sequence ID" value="NZ_JBHSOW010000033.1"/>
</dbReference>
<reference evidence="2" key="1">
    <citation type="journal article" date="2019" name="Int. J. Syst. Evol. Microbiol.">
        <title>The Global Catalogue of Microorganisms (GCM) 10K type strain sequencing project: providing services to taxonomists for standard genome sequencing and annotation.</title>
        <authorList>
            <consortium name="The Broad Institute Genomics Platform"/>
            <consortium name="The Broad Institute Genome Sequencing Center for Infectious Disease"/>
            <person name="Wu L."/>
            <person name="Ma J."/>
        </authorList>
    </citation>
    <scope>NUCLEOTIDE SEQUENCE [LARGE SCALE GENOMIC DNA]</scope>
    <source>
        <strain evidence="2">CGMCC 1.3240</strain>
    </source>
</reference>
<proteinExistence type="predicted"/>
<dbReference type="Proteomes" id="UP001596047">
    <property type="component" value="Unassembled WGS sequence"/>
</dbReference>
<organism evidence="1 2">
    <name type="scientific">Paenibacillus solisilvae</name>
    <dbReference type="NCBI Taxonomy" id="2486751"/>
    <lineage>
        <taxon>Bacteria</taxon>
        <taxon>Bacillati</taxon>
        <taxon>Bacillota</taxon>
        <taxon>Bacilli</taxon>
        <taxon>Bacillales</taxon>
        <taxon>Paenibacillaceae</taxon>
        <taxon>Paenibacillus</taxon>
    </lineage>
</organism>
<evidence type="ECO:0000313" key="2">
    <source>
        <dbReference type="Proteomes" id="UP001596047"/>
    </source>
</evidence>
<gene>
    <name evidence="1" type="ORF">ACFPYJ_09870</name>
</gene>
<dbReference type="EMBL" id="JBHSOW010000033">
    <property type="protein sequence ID" value="MFC5649434.1"/>
    <property type="molecule type" value="Genomic_DNA"/>
</dbReference>